<dbReference type="PANTHER" id="PTHR30620">
    <property type="entry name" value="PERIPLASMIC BETA-GLUCOSIDASE-RELATED"/>
    <property type="match status" value="1"/>
</dbReference>
<dbReference type="Gene3D" id="2.60.40.10">
    <property type="entry name" value="Immunoglobulins"/>
    <property type="match status" value="1"/>
</dbReference>
<gene>
    <name evidence="3" type="ORF">ACH429_20030</name>
</gene>
<dbReference type="RefSeq" id="WP_055472465.1">
    <property type="nucleotide sequence ID" value="NZ_JBIRWE010000008.1"/>
</dbReference>
<dbReference type="Pfam" id="PF14310">
    <property type="entry name" value="Fn3-like"/>
    <property type="match status" value="1"/>
</dbReference>
<dbReference type="Gene3D" id="3.40.50.1700">
    <property type="entry name" value="Glycoside hydrolase family 3 C-terminal domain"/>
    <property type="match status" value="1"/>
</dbReference>
<evidence type="ECO:0000313" key="4">
    <source>
        <dbReference type="Proteomes" id="UP001611548"/>
    </source>
</evidence>
<dbReference type="PANTHER" id="PTHR30620:SF123">
    <property type="entry name" value="BETA-XYLOSIDASE"/>
    <property type="match status" value="1"/>
</dbReference>
<dbReference type="InterPro" id="IPR036962">
    <property type="entry name" value="Glyco_hydro_3_N_sf"/>
</dbReference>
<protein>
    <submittedName>
        <fullName evidence="3">Glycoside hydrolase family 3 N-terminal domain-containing protein</fullName>
    </submittedName>
</protein>
<dbReference type="InterPro" id="IPR051915">
    <property type="entry name" value="Cellulose_Degrad_GH3"/>
</dbReference>
<reference evidence="3 4" key="1">
    <citation type="submission" date="2024-10" db="EMBL/GenBank/DDBJ databases">
        <title>The Natural Products Discovery Center: Release of the First 8490 Sequenced Strains for Exploring Actinobacteria Biosynthetic Diversity.</title>
        <authorList>
            <person name="Kalkreuter E."/>
            <person name="Kautsar S.A."/>
            <person name="Yang D."/>
            <person name="Bader C.D."/>
            <person name="Teijaro C.N."/>
            <person name="Fluegel L."/>
            <person name="Davis C.M."/>
            <person name="Simpson J.R."/>
            <person name="Lauterbach L."/>
            <person name="Steele A.D."/>
            <person name="Gui C."/>
            <person name="Meng S."/>
            <person name="Li G."/>
            <person name="Viehrig K."/>
            <person name="Ye F."/>
            <person name="Su P."/>
            <person name="Kiefer A.F."/>
            <person name="Nichols A."/>
            <person name="Cepeda A.J."/>
            <person name="Yan W."/>
            <person name="Fan B."/>
            <person name="Jiang Y."/>
            <person name="Adhikari A."/>
            <person name="Zheng C.-J."/>
            <person name="Schuster L."/>
            <person name="Cowan T.M."/>
            <person name="Smanski M.J."/>
            <person name="Chevrette M.G."/>
            <person name="De Carvalho L.P.S."/>
            <person name="Shen B."/>
        </authorList>
    </citation>
    <scope>NUCLEOTIDE SEQUENCE [LARGE SCALE GENOMIC DNA]</scope>
    <source>
        <strain evidence="3 4">NPDC020327</strain>
    </source>
</reference>
<dbReference type="Pfam" id="PF01915">
    <property type="entry name" value="Glyco_hydro_3_C"/>
    <property type="match status" value="1"/>
</dbReference>
<dbReference type="InterPro" id="IPR002772">
    <property type="entry name" value="Glyco_hydro_3_C"/>
</dbReference>
<evidence type="ECO:0000313" key="3">
    <source>
        <dbReference type="EMBL" id="MFI1966365.1"/>
    </source>
</evidence>
<organism evidence="3 4">
    <name type="scientific">Streptomyces pathocidini</name>
    <dbReference type="NCBI Taxonomy" id="1650571"/>
    <lineage>
        <taxon>Bacteria</taxon>
        <taxon>Bacillati</taxon>
        <taxon>Actinomycetota</taxon>
        <taxon>Actinomycetes</taxon>
        <taxon>Kitasatosporales</taxon>
        <taxon>Streptomycetaceae</taxon>
        <taxon>Streptomyces</taxon>
    </lineage>
</organism>
<dbReference type="InterPro" id="IPR017853">
    <property type="entry name" value="GH"/>
</dbReference>
<dbReference type="EMBL" id="JBIRWE010000008">
    <property type="protein sequence ID" value="MFI1966365.1"/>
    <property type="molecule type" value="Genomic_DNA"/>
</dbReference>
<sequence>MPDALYENPGAPISERVRDLLGRMTLTEKVGQLNQRMYGWDAYRRTPGGHELTDAFRKEVERFDGMGALYGLFRADPWSGVDHSSGIGAADSAAVAARVQCWVRENTRLGIPVLLVEEVPHGHQALDGTVLPVNLAVGASFDPDAYARAAAFAAAELRARGGHVALVSGLDMLRDPRWGRAEETFGEDPYLAARLTEALVRGAQGEAGADGLFAPDRAAVVLKHFAGQGAGVGGRNNPETGIGARELHEIHLPAARAGVRAGAAGVMAAYSEYDGVPCAANRALLTGLLREHWGFRGVVMADGQALDRLERLAGDAAGAGALALSAGVDLSLWDDAFPRLEEAVRRGLVPEEAVDQAVARVLRLKFRLGLFDTEPEEVPPLPAADAGPRESLELARRSLTLLHNDGGVLPLAGSVRRVAVLGPLADGIVHQIGDYTAPQRPGHGVTVLAGIRAAAPAGTGVLYAPGCALTGDGLADEELARLREAVSLARDADVAVLALGGSSAREDDTEFESNGAAVVATEGPPAGMTCGEGVDLADLRLPAGQRALLEAVRATGTPVVVVLVQGRPHAVPEVAGPADAALCAWYPGPWGGAAVADVLFGNAAPQGRLPVSVPRTPEQLPVYYNGKDHPYGGYVDQSSGPLYPFGHGLSLADCTWGGPELSRAEVSVAELAGGCEVRCTVRLRNDGARPAHEVVQLYVRRVHAPVWPRTRELRAFRRVELAPGERAEVTLSLGAAELEFTTADLEQAVEAGPLEIGVGPSSADLRTVPLTITR</sequence>
<dbReference type="Pfam" id="PF00933">
    <property type="entry name" value="Glyco_hydro_3"/>
    <property type="match status" value="1"/>
</dbReference>
<dbReference type="SUPFAM" id="SSF51445">
    <property type="entry name" value="(Trans)glycosidases"/>
    <property type="match status" value="1"/>
</dbReference>
<dbReference type="Gene3D" id="3.20.20.300">
    <property type="entry name" value="Glycoside hydrolase, family 3, N-terminal domain"/>
    <property type="match status" value="1"/>
</dbReference>
<feature type="domain" description="Fibronectin type III-like" evidence="2">
    <location>
        <begin position="693"/>
        <end position="762"/>
    </location>
</feature>
<dbReference type="InterPro" id="IPR026891">
    <property type="entry name" value="Fn3-like"/>
</dbReference>
<dbReference type="GO" id="GO:0016787">
    <property type="term" value="F:hydrolase activity"/>
    <property type="evidence" value="ECO:0007669"/>
    <property type="project" value="UniProtKB-KW"/>
</dbReference>
<dbReference type="PRINTS" id="PR00133">
    <property type="entry name" value="GLHYDRLASE3"/>
</dbReference>
<keyword evidence="1 3" id="KW-0378">Hydrolase</keyword>
<dbReference type="Proteomes" id="UP001611548">
    <property type="component" value="Unassembled WGS sequence"/>
</dbReference>
<keyword evidence="4" id="KW-1185">Reference proteome</keyword>
<name>A0ABW7UUU0_9ACTN</name>
<evidence type="ECO:0000259" key="2">
    <source>
        <dbReference type="SMART" id="SM01217"/>
    </source>
</evidence>
<comment type="caution">
    <text evidence="3">The sequence shown here is derived from an EMBL/GenBank/DDBJ whole genome shotgun (WGS) entry which is preliminary data.</text>
</comment>
<dbReference type="InterPro" id="IPR001764">
    <property type="entry name" value="Glyco_hydro_3_N"/>
</dbReference>
<dbReference type="InterPro" id="IPR036881">
    <property type="entry name" value="Glyco_hydro_3_C_sf"/>
</dbReference>
<dbReference type="InterPro" id="IPR013783">
    <property type="entry name" value="Ig-like_fold"/>
</dbReference>
<accession>A0ABW7UUU0</accession>
<proteinExistence type="predicted"/>
<dbReference type="SMART" id="SM01217">
    <property type="entry name" value="Fn3_like"/>
    <property type="match status" value="1"/>
</dbReference>
<dbReference type="SUPFAM" id="SSF52279">
    <property type="entry name" value="Beta-D-glucan exohydrolase, C-terminal domain"/>
    <property type="match status" value="1"/>
</dbReference>
<evidence type="ECO:0000256" key="1">
    <source>
        <dbReference type="ARBA" id="ARBA00022801"/>
    </source>
</evidence>